<dbReference type="EMBL" id="BAAAYL010000001">
    <property type="protein sequence ID" value="GAA3377435.1"/>
    <property type="molecule type" value="Genomic_DNA"/>
</dbReference>
<name>A0ABP6SIS8_9ACTN</name>
<proteinExistence type="predicted"/>
<dbReference type="Proteomes" id="UP001499990">
    <property type="component" value="Unassembled WGS sequence"/>
</dbReference>
<organism evidence="1 2">
    <name type="scientific">Streptomyces sannanensis</name>
    <dbReference type="NCBI Taxonomy" id="285536"/>
    <lineage>
        <taxon>Bacteria</taxon>
        <taxon>Bacillati</taxon>
        <taxon>Actinomycetota</taxon>
        <taxon>Actinomycetes</taxon>
        <taxon>Kitasatosporales</taxon>
        <taxon>Streptomycetaceae</taxon>
        <taxon>Streptomyces</taxon>
    </lineage>
</organism>
<evidence type="ECO:0000313" key="1">
    <source>
        <dbReference type="EMBL" id="GAA3377435.1"/>
    </source>
</evidence>
<dbReference type="Pfam" id="PF12294">
    <property type="entry name" value="DUF3626"/>
    <property type="match status" value="1"/>
</dbReference>
<comment type="caution">
    <text evidence="1">The sequence shown here is derived from an EMBL/GenBank/DDBJ whole genome shotgun (WGS) entry which is preliminary data.</text>
</comment>
<reference evidence="2" key="1">
    <citation type="journal article" date="2019" name="Int. J. Syst. Evol. Microbiol.">
        <title>The Global Catalogue of Microorganisms (GCM) 10K type strain sequencing project: providing services to taxonomists for standard genome sequencing and annotation.</title>
        <authorList>
            <consortium name="The Broad Institute Genomics Platform"/>
            <consortium name="The Broad Institute Genome Sequencing Center for Infectious Disease"/>
            <person name="Wu L."/>
            <person name="Ma J."/>
        </authorList>
    </citation>
    <scope>NUCLEOTIDE SEQUENCE [LARGE SCALE GENOMIC DNA]</scope>
    <source>
        <strain evidence="2">JCM 9651</strain>
    </source>
</reference>
<protein>
    <submittedName>
        <fullName evidence="1">Uncharacterized protein</fullName>
    </submittedName>
</protein>
<evidence type="ECO:0000313" key="2">
    <source>
        <dbReference type="Proteomes" id="UP001499990"/>
    </source>
</evidence>
<keyword evidence="2" id="KW-1185">Reference proteome</keyword>
<gene>
    <name evidence="1" type="ORF">GCM10020367_53130</name>
</gene>
<dbReference type="InterPro" id="IPR022074">
    <property type="entry name" value="DUF3626"/>
</dbReference>
<sequence length="99" mass="10999">MEAAARRLPCRVEWHAGFRLTVEHLRRHPDFRGQEYVDLGAVIAVDGHLDPRVIGDAARTSRYEPQALKKVWHCLARFGSQAPGPVTACCHPESANTLG</sequence>
<accession>A0ABP6SIS8</accession>